<reference evidence="2 3" key="1">
    <citation type="journal article" date="2019" name="Int. J. Syst. Evol. Microbiol.">
        <title>The Global Catalogue of Microorganisms (GCM) 10K type strain sequencing project: providing services to taxonomists for standard genome sequencing and annotation.</title>
        <authorList>
            <consortium name="The Broad Institute Genomics Platform"/>
            <consortium name="The Broad Institute Genome Sequencing Center for Infectious Disease"/>
            <person name="Wu L."/>
            <person name="Ma J."/>
        </authorList>
    </citation>
    <scope>NUCLEOTIDE SEQUENCE [LARGE SCALE GENOMIC DNA]</scope>
    <source>
        <strain evidence="2 3">JCM 11444</strain>
    </source>
</reference>
<dbReference type="InterPro" id="IPR001584">
    <property type="entry name" value="Integrase_cat-core"/>
</dbReference>
<dbReference type="Pfam" id="PF13683">
    <property type="entry name" value="rve_3"/>
    <property type="match status" value="1"/>
</dbReference>
<dbReference type="SUPFAM" id="SSF53098">
    <property type="entry name" value="Ribonuclease H-like"/>
    <property type="match status" value="1"/>
</dbReference>
<evidence type="ECO:0000313" key="3">
    <source>
        <dbReference type="Proteomes" id="UP001500418"/>
    </source>
</evidence>
<accession>A0ABN1RPV4</accession>
<dbReference type="Proteomes" id="UP001500418">
    <property type="component" value="Unassembled WGS sequence"/>
</dbReference>
<feature type="domain" description="Integrase catalytic" evidence="1">
    <location>
        <begin position="69"/>
        <end position="134"/>
    </location>
</feature>
<gene>
    <name evidence="2" type="ORF">GCM10009575_095430</name>
</gene>
<dbReference type="EMBL" id="BAAAID010000135">
    <property type="protein sequence ID" value="GAA0961271.1"/>
    <property type="molecule type" value="Genomic_DNA"/>
</dbReference>
<name>A0ABN1RPV4_9ACTN</name>
<protein>
    <submittedName>
        <fullName evidence="2">Integrase core domain-containing protein</fullName>
    </submittedName>
</protein>
<sequence length="165" mass="18888">MEVRTRTVHIIGVTAHPTGARTTQQARQLLWQLGDRITNFTHLIRDRDRDRDRDRKFTAALDAVFASEGINVAKIPPRSPNCNPHAERFVHSVHEECTNRVLIFGRGHAEQLLHDYARHFNSHRPHQGRNQLAPLDDPNVIPLPTPQIARRQAVTGLINEYHRAS</sequence>
<dbReference type="InterPro" id="IPR036397">
    <property type="entry name" value="RNaseH_sf"/>
</dbReference>
<evidence type="ECO:0000259" key="1">
    <source>
        <dbReference type="Pfam" id="PF13683"/>
    </source>
</evidence>
<keyword evidence="3" id="KW-1185">Reference proteome</keyword>
<dbReference type="Gene3D" id="3.30.420.10">
    <property type="entry name" value="Ribonuclease H-like superfamily/Ribonuclease H"/>
    <property type="match status" value="1"/>
</dbReference>
<dbReference type="InterPro" id="IPR012337">
    <property type="entry name" value="RNaseH-like_sf"/>
</dbReference>
<proteinExistence type="predicted"/>
<organism evidence="2 3">
    <name type="scientific">Streptomyces rhizosphaericus</name>
    <dbReference type="NCBI Taxonomy" id="114699"/>
    <lineage>
        <taxon>Bacteria</taxon>
        <taxon>Bacillati</taxon>
        <taxon>Actinomycetota</taxon>
        <taxon>Actinomycetes</taxon>
        <taxon>Kitasatosporales</taxon>
        <taxon>Streptomycetaceae</taxon>
        <taxon>Streptomyces</taxon>
        <taxon>Streptomyces violaceusniger group</taxon>
    </lineage>
</organism>
<evidence type="ECO:0000313" key="2">
    <source>
        <dbReference type="EMBL" id="GAA0961271.1"/>
    </source>
</evidence>
<comment type="caution">
    <text evidence="2">The sequence shown here is derived from an EMBL/GenBank/DDBJ whole genome shotgun (WGS) entry which is preliminary data.</text>
</comment>